<comment type="caution">
    <text evidence="4">The sequence shown here is derived from an EMBL/GenBank/DDBJ whole genome shotgun (WGS) entry which is preliminary data.</text>
</comment>
<dbReference type="Proteomes" id="UP000755551">
    <property type="component" value="Unassembled WGS sequence"/>
</dbReference>
<dbReference type="EMBL" id="JAHQZT010000006">
    <property type="protein sequence ID" value="MBV0933005.1"/>
    <property type="molecule type" value="Genomic_DNA"/>
</dbReference>
<comment type="function">
    <text evidence="3">Inhibits all the catalytic activities of DNA gyrase by preventing its interaction with DNA. Acts by binding directly to the C-terminal domain of GyrB, which probably disrupts DNA binding by the gyrase.</text>
</comment>
<dbReference type="PANTHER" id="PTHR36150">
    <property type="entry name" value="DNA GYRASE INHIBITOR YACG"/>
    <property type="match status" value="1"/>
</dbReference>
<comment type="subunit">
    <text evidence="3">Interacts with GyrB.</text>
</comment>
<dbReference type="RefSeq" id="WP_217334426.1">
    <property type="nucleotide sequence ID" value="NZ_JAHQZT010000006.1"/>
</dbReference>
<proteinExistence type="inferred from homology"/>
<dbReference type="Pfam" id="PF03884">
    <property type="entry name" value="YacG"/>
    <property type="match status" value="1"/>
</dbReference>
<comment type="cofactor">
    <cofactor evidence="3">
        <name>Zn(2+)</name>
        <dbReference type="ChEBI" id="CHEBI:29105"/>
    </cofactor>
    <text evidence="3">Binds 1 zinc ion.</text>
</comment>
<dbReference type="HAMAP" id="MF_00649">
    <property type="entry name" value="DNA_gyrase_inhibitor_YacG"/>
    <property type="match status" value="1"/>
</dbReference>
<feature type="binding site" evidence="3">
    <location>
        <position position="8"/>
    </location>
    <ligand>
        <name>Zn(2+)</name>
        <dbReference type="ChEBI" id="CHEBI:29105"/>
    </ligand>
</feature>
<evidence type="ECO:0000256" key="3">
    <source>
        <dbReference type="HAMAP-Rule" id="MF_00649"/>
    </source>
</evidence>
<keyword evidence="1 3" id="KW-0479">Metal-binding</keyword>
<feature type="binding site" evidence="3">
    <location>
        <position position="27"/>
    </location>
    <ligand>
        <name>Zn(2+)</name>
        <dbReference type="ChEBI" id="CHEBI:29105"/>
    </ligand>
</feature>
<evidence type="ECO:0000313" key="4">
    <source>
        <dbReference type="EMBL" id="MBV0933005.1"/>
    </source>
</evidence>
<accession>A0ABS6M9Q3</accession>
<protein>
    <recommendedName>
        <fullName evidence="3">DNA gyrase inhibitor YacG</fullName>
    </recommendedName>
</protein>
<dbReference type="PANTHER" id="PTHR36150:SF1">
    <property type="entry name" value="DNA GYRASE INHIBITOR YACG"/>
    <property type="match status" value="1"/>
</dbReference>
<reference evidence="4 5" key="1">
    <citation type="submission" date="2021-06" db="EMBL/GenBank/DDBJ databases">
        <title>Bacterium isolated from marine sediment.</title>
        <authorList>
            <person name="Zhu K.-L."/>
            <person name="Du Z.-J."/>
            <person name="Liang Q.-Y."/>
        </authorList>
    </citation>
    <scope>NUCLEOTIDE SEQUENCE [LARGE SCALE GENOMIC DNA]</scope>
    <source>
        <strain evidence="4 5">A346</strain>
    </source>
</reference>
<evidence type="ECO:0000313" key="5">
    <source>
        <dbReference type="Proteomes" id="UP000755551"/>
    </source>
</evidence>
<feature type="binding site" evidence="3">
    <location>
        <position position="31"/>
    </location>
    <ligand>
        <name>Zn(2+)</name>
        <dbReference type="ChEBI" id="CHEBI:29105"/>
    </ligand>
</feature>
<gene>
    <name evidence="3" type="primary">yacG</name>
    <name evidence="4" type="ORF">KTN04_06610</name>
</gene>
<evidence type="ECO:0000256" key="1">
    <source>
        <dbReference type="ARBA" id="ARBA00022723"/>
    </source>
</evidence>
<name>A0ABS6M9Q3_9GAMM</name>
<comment type="similarity">
    <text evidence="3">Belongs to the DNA gyrase inhibitor YacG family.</text>
</comment>
<keyword evidence="2 3" id="KW-0862">Zinc</keyword>
<dbReference type="InterPro" id="IPR005584">
    <property type="entry name" value="DNA_gyrase_inhibitor_YacG"/>
</dbReference>
<keyword evidence="5" id="KW-1185">Reference proteome</keyword>
<sequence length="71" mass="8049">MTDKTVKCPQCGEPARYAADNKWRPFCSERCRLIDLGEWASESYQIAAEPSLDEFSSGMTAEEMAFTPTRH</sequence>
<organism evidence="4 5">
    <name type="scientific">Marinobacterium weihaiense</name>
    <dbReference type="NCBI Taxonomy" id="2851016"/>
    <lineage>
        <taxon>Bacteria</taxon>
        <taxon>Pseudomonadati</taxon>
        <taxon>Pseudomonadota</taxon>
        <taxon>Gammaproteobacteria</taxon>
        <taxon>Oceanospirillales</taxon>
        <taxon>Oceanospirillaceae</taxon>
        <taxon>Marinobacterium</taxon>
    </lineage>
</organism>
<feature type="binding site" evidence="3">
    <location>
        <position position="11"/>
    </location>
    <ligand>
        <name>Zn(2+)</name>
        <dbReference type="ChEBI" id="CHEBI:29105"/>
    </ligand>
</feature>
<evidence type="ECO:0000256" key="2">
    <source>
        <dbReference type="ARBA" id="ARBA00022833"/>
    </source>
</evidence>